<dbReference type="AlphaFoldDB" id="A0A4D4J4T6"/>
<dbReference type="SUPFAM" id="SSF55154">
    <property type="entry name" value="CYTH-like phosphatases"/>
    <property type="match status" value="1"/>
</dbReference>
<dbReference type="CDD" id="cd07890">
    <property type="entry name" value="CYTH-like_AC_IV-like"/>
    <property type="match status" value="1"/>
</dbReference>
<feature type="domain" description="CYTH" evidence="1">
    <location>
        <begin position="2"/>
        <end position="184"/>
    </location>
</feature>
<dbReference type="InterPro" id="IPR008173">
    <property type="entry name" value="Adenylyl_cyclase_CyaB"/>
</dbReference>
<comment type="caution">
    <text evidence="2">The sequence shown here is derived from an EMBL/GenBank/DDBJ whole genome shotgun (WGS) entry which is preliminary data.</text>
</comment>
<dbReference type="Proteomes" id="UP000298860">
    <property type="component" value="Unassembled WGS sequence"/>
</dbReference>
<dbReference type="PANTHER" id="PTHR21028">
    <property type="entry name" value="SI:CH211-156B7.4"/>
    <property type="match status" value="1"/>
</dbReference>
<dbReference type="Pfam" id="PF01928">
    <property type="entry name" value="CYTH"/>
    <property type="match status" value="1"/>
</dbReference>
<dbReference type="EMBL" id="BJFL01000006">
    <property type="protein sequence ID" value="GDY30092.1"/>
    <property type="molecule type" value="Genomic_DNA"/>
</dbReference>
<dbReference type="RefSeq" id="WP_137813238.1">
    <property type="nucleotide sequence ID" value="NZ_BJFL01000006.1"/>
</dbReference>
<keyword evidence="3" id="KW-1185">Reference proteome</keyword>
<evidence type="ECO:0000313" key="3">
    <source>
        <dbReference type="Proteomes" id="UP000298860"/>
    </source>
</evidence>
<organism evidence="2 3">
    <name type="scientific">Gandjariella thermophila</name>
    <dbReference type="NCBI Taxonomy" id="1931992"/>
    <lineage>
        <taxon>Bacteria</taxon>
        <taxon>Bacillati</taxon>
        <taxon>Actinomycetota</taxon>
        <taxon>Actinomycetes</taxon>
        <taxon>Pseudonocardiales</taxon>
        <taxon>Pseudonocardiaceae</taxon>
        <taxon>Gandjariella</taxon>
    </lineage>
</organism>
<dbReference type="SMART" id="SM01118">
    <property type="entry name" value="CYTH"/>
    <property type="match status" value="1"/>
</dbReference>
<dbReference type="PANTHER" id="PTHR21028:SF2">
    <property type="entry name" value="CYTH DOMAIN-CONTAINING PROTEIN"/>
    <property type="match status" value="1"/>
</dbReference>
<evidence type="ECO:0000313" key="2">
    <source>
        <dbReference type="EMBL" id="GDY30092.1"/>
    </source>
</evidence>
<name>A0A4D4J4T6_9PSEU</name>
<dbReference type="InterPro" id="IPR033469">
    <property type="entry name" value="CYTH-like_dom_sf"/>
</dbReference>
<protein>
    <recommendedName>
        <fullName evidence="1">CYTH domain-containing protein</fullName>
    </recommendedName>
</protein>
<accession>A0A4D4J4T6</accession>
<gene>
    <name evidence="2" type="ORF">GTS_17250</name>
</gene>
<sequence>MAVEAELKARVRDADAVRKRLDQRARPEVSTYWDRYFDYPDRRLSNAGRELRLRTVETADGRRRSILTYKEPPVDAASGSKPEHETTVGDAEVIATALAALGVENFLSFEKRCTNYRFTAHGRELLATLVRVPELGDEVFIELETIVGTEDVADALRVVRAVLAELGVSESDLSSETYTDAVAARRQANR</sequence>
<evidence type="ECO:0000259" key="1">
    <source>
        <dbReference type="PROSITE" id="PS51707"/>
    </source>
</evidence>
<proteinExistence type="predicted"/>
<reference evidence="3" key="1">
    <citation type="submission" date="2019-04" db="EMBL/GenBank/DDBJ databases">
        <title>Draft genome sequence of Pseudonocardiaceae bacterium SL3-2-4.</title>
        <authorList>
            <person name="Ningsih F."/>
            <person name="Yokota A."/>
            <person name="Sakai Y."/>
            <person name="Nanatani K."/>
            <person name="Yabe S."/>
            <person name="Oetari A."/>
            <person name="Sjamsuridzal W."/>
        </authorList>
    </citation>
    <scope>NUCLEOTIDE SEQUENCE [LARGE SCALE GENOMIC DNA]</scope>
    <source>
        <strain evidence="3">SL3-2-4</strain>
    </source>
</reference>
<dbReference type="OrthoDB" id="3474751at2"/>
<dbReference type="InterPro" id="IPR023577">
    <property type="entry name" value="CYTH_domain"/>
</dbReference>
<dbReference type="PROSITE" id="PS51707">
    <property type="entry name" value="CYTH"/>
    <property type="match status" value="1"/>
</dbReference>
<dbReference type="Gene3D" id="2.40.320.10">
    <property type="entry name" value="Hypothetical Protein Pfu-838710-001"/>
    <property type="match status" value="1"/>
</dbReference>